<name>X1AK07_9ZZZZ</name>
<organism evidence="1">
    <name type="scientific">marine sediment metagenome</name>
    <dbReference type="NCBI Taxonomy" id="412755"/>
    <lineage>
        <taxon>unclassified sequences</taxon>
        <taxon>metagenomes</taxon>
        <taxon>ecological metagenomes</taxon>
    </lineage>
</organism>
<dbReference type="InterPro" id="IPR036412">
    <property type="entry name" value="HAD-like_sf"/>
</dbReference>
<accession>X1AK07</accession>
<comment type="caution">
    <text evidence="1">The sequence shown here is derived from an EMBL/GenBank/DDBJ whole genome shotgun (WGS) entry which is preliminary data.</text>
</comment>
<reference evidence="1" key="1">
    <citation type="journal article" date="2014" name="Front. Microbiol.">
        <title>High frequency of phylogenetically diverse reductive dehalogenase-homologous genes in deep subseafloor sedimentary metagenomes.</title>
        <authorList>
            <person name="Kawai M."/>
            <person name="Futagami T."/>
            <person name="Toyoda A."/>
            <person name="Takaki Y."/>
            <person name="Nishi S."/>
            <person name="Hori S."/>
            <person name="Arai W."/>
            <person name="Tsubouchi T."/>
            <person name="Morono Y."/>
            <person name="Uchiyama I."/>
            <person name="Ito T."/>
            <person name="Fujiyama A."/>
            <person name="Inagaki F."/>
            <person name="Takami H."/>
        </authorList>
    </citation>
    <scope>NUCLEOTIDE SEQUENCE</scope>
    <source>
        <strain evidence="1">Expedition CK06-06</strain>
    </source>
</reference>
<gene>
    <name evidence="1" type="ORF">S01H4_12084</name>
</gene>
<feature type="non-terminal residue" evidence="1">
    <location>
        <position position="1"/>
    </location>
</feature>
<evidence type="ECO:0000313" key="1">
    <source>
        <dbReference type="EMBL" id="GAG60346.1"/>
    </source>
</evidence>
<dbReference type="AlphaFoldDB" id="X1AK07"/>
<dbReference type="Gene3D" id="3.40.50.1000">
    <property type="entry name" value="HAD superfamily/HAD-like"/>
    <property type="match status" value="1"/>
</dbReference>
<dbReference type="EMBL" id="BART01005058">
    <property type="protein sequence ID" value="GAG60346.1"/>
    <property type="molecule type" value="Genomic_DNA"/>
</dbReference>
<dbReference type="SUPFAM" id="SSF56784">
    <property type="entry name" value="HAD-like"/>
    <property type="match status" value="1"/>
</dbReference>
<dbReference type="InterPro" id="IPR023214">
    <property type="entry name" value="HAD_sf"/>
</dbReference>
<proteinExistence type="predicted"/>
<sequence length="95" mass="10987">NLNIKEEDIVDLHISTDKTVQMEYIVNKYGVKFEGIHFLDDNLSQLLAVRPLGVNVYLASWGYCTEEQKNFAKKSSDINFLTEENMYSMLSEALY</sequence>
<protein>
    <submittedName>
        <fullName evidence="1">Uncharacterized protein</fullName>
    </submittedName>
</protein>